<evidence type="ECO:0000313" key="2">
    <source>
        <dbReference type="EMBL" id="THB60828.1"/>
    </source>
</evidence>
<dbReference type="InterPro" id="IPR036192">
    <property type="entry name" value="Cell_div_ZapA-like_sf"/>
</dbReference>
<protein>
    <recommendedName>
        <fullName evidence="4">Cell division protein ZapA</fullName>
    </recommendedName>
</protein>
<dbReference type="RefSeq" id="WP_136137075.1">
    <property type="nucleotide sequence ID" value="NZ_SDGV01000017.1"/>
</dbReference>
<dbReference type="Pfam" id="PF05164">
    <property type="entry name" value="ZapA"/>
    <property type="match status" value="1"/>
</dbReference>
<evidence type="ECO:0000256" key="1">
    <source>
        <dbReference type="SAM" id="Coils"/>
    </source>
</evidence>
<evidence type="ECO:0000313" key="3">
    <source>
        <dbReference type="Proteomes" id="UP000310506"/>
    </source>
</evidence>
<dbReference type="Gene3D" id="6.10.250.790">
    <property type="match status" value="1"/>
</dbReference>
<proteinExistence type="predicted"/>
<dbReference type="EMBL" id="SDGV01000017">
    <property type="protein sequence ID" value="THB60828.1"/>
    <property type="molecule type" value="Genomic_DNA"/>
</dbReference>
<accession>A0A4S3B324</accession>
<evidence type="ECO:0008006" key="4">
    <source>
        <dbReference type="Google" id="ProtNLM"/>
    </source>
</evidence>
<organism evidence="2 3">
    <name type="scientific">Vagococcus silagei</name>
    <dbReference type="NCBI Taxonomy" id="2508885"/>
    <lineage>
        <taxon>Bacteria</taxon>
        <taxon>Bacillati</taxon>
        <taxon>Bacillota</taxon>
        <taxon>Bacilli</taxon>
        <taxon>Lactobacillales</taxon>
        <taxon>Enterococcaceae</taxon>
        <taxon>Vagococcus</taxon>
    </lineage>
</organism>
<reference evidence="2 3" key="1">
    <citation type="submission" date="2019-01" db="EMBL/GenBank/DDBJ databases">
        <title>Vagococcus silagei sp. nov. isolated from brewer's grain.</title>
        <authorList>
            <person name="Guu J.-R."/>
        </authorList>
    </citation>
    <scope>NUCLEOTIDE SEQUENCE [LARGE SCALE GENOMIC DNA]</scope>
    <source>
        <strain evidence="2 3">2B-2</strain>
    </source>
</reference>
<dbReference type="InterPro" id="IPR053712">
    <property type="entry name" value="Bac_CellDiv_Activator"/>
</dbReference>
<keyword evidence="3" id="KW-1185">Reference proteome</keyword>
<dbReference type="SUPFAM" id="SSF102829">
    <property type="entry name" value="Cell division protein ZapA-like"/>
    <property type="match status" value="1"/>
</dbReference>
<sequence>MSEPTKRFKLNIKNEEYIIIGNEEQSHMSMVNDLVNEHLDLLMDHNPTLSKEQAAILLAINTVSLQVKQQEKILDLRTTISELNNKVDILEENNQRLEHLESRLNDLNDREREKTKDIIENNGDISEADLQNQIEIQKLMNQQVKEKIKNKNQQKNKNK</sequence>
<dbReference type="AlphaFoldDB" id="A0A4S3B324"/>
<comment type="caution">
    <text evidence="2">The sequence shown here is derived from an EMBL/GenBank/DDBJ whole genome shotgun (WGS) entry which is preliminary data.</text>
</comment>
<dbReference type="OrthoDB" id="2139724at2"/>
<gene>
    <name evidence="2" type="ORF">ESZ54_07615</name>
</gene>
<feature type="coiled-coil region" evidence="1">
    <location>
        <begin position="73"/>
        <end position="154"/>
    </location>
</feature>
<name>A0A4S3B324_9ENTE</name>
<keyword evidence="1" id="KW-0175">Coiled coil</keyword>
<dbReference type="Proteomes" id="UP000310506">
    <property type="component" value="Unassembled WGS sequence"/>
</dbReference>
<dbReference type="InterPro" id="IPR007838">
    <property type="entry name" value="Cell_div_ZapA-like"/>
</dbReference>